<dbReference type="InParanoid" id="M7XQV2"/>
<gene>
    <name evidence="1" type="ORF">C943_02794</name>
</gene>
<sequence length="51" mass="6140">MDRTCSCDWEKANKLVKLKINCNNNSLGQLDIRWKIEILKYGFGWIYTIFR</sequence>
<protein>
    <submittedName>
        <fullName evidence="1">Uncharacterized protein</fullName>
    </submittedName>
</protein>
<dbReference type="AlphaFoldDB" id="M7XQV2"/>
<evidence type="ECO:0000313" key="2">
    <source>
        <dbReference type="Proteomes" id="UP000010953"/>
    </source>
</evidence>
<accession>M7XQV2</accession>
<comment type="caution">
    <text evidence="1">The sequence shown here is derived from an EMBL/GenBank/DDBJ whole genome shotgun (WGS) entry which is preliminary data.</text>
</comment>
<dbReference type="Proteomes" id="UP000010953">
    <property type="component" value="Unassembled WGS sequence"/>
</dbReference>
<name>M7XQV2_9BACT</name>
<keyword evidence="2" id="KW-1185">Reference proteome</keyword>
<organism evidence="1 2">
    <name type="scientific">Mariniradius saccharolyticus AK6</name>
    <dbReference type="NCBI Taxonomy" id="1239962"/>
    <lineage>
        <taxon>Bacteria</taxon>
        <taxon>Pseudomonadati</taxon>
        <taxon>Bacteroidota</taxon>
        <taxon>Cytophagia</taxon>
        <taxon>Cytophagales</taxon>
        <taxon>Cyclobacteriaceae</taxon>
        <taxon>Mariniradius</taxon>
    </lineage>
</organism>
<proteinExistence type="predicted"/>
<dbReference type="EMBL" id="AMZY02000027">
    <property type="protein sequence ID" value="EMS30917.1"/>
    <property type="molecule type" value="Genomic_DNA"/>
</dbReference>
<reference evidence="1" key="1">
    <citation type="submission" date="2013-01" db="EMBL/GenBank/DDBJ databases">
        <title>Genome assembly of Mariniradius saccharolyticus AK6.</title>
        <authorList>
            <person name="Vaidya B."/>
            <person name="Khatri I."/>
            <person name="Tanuku N.R.S."/>
            <person name="Subramanian S."/>
            <person name="Pinnaka A."/>
        </authorList>
    </citation>
    <scope>NUCLEOTIDE SEQUENCE [LARGE SCALE GENOMIC DNA]</scope>
    <source>
        <strain evidence="1">AK6</strain>
    </source>
</reference>
<evidence type="ECO:0000313" key="1">
    <source>
        <dbReference type="EMBL" id="EMS30917.1"/>
    </source>
</evidence>